<proteinExistence type="predicted"/>
<dbReference type="STRING" id="1004156.AYP45_11785"/>
<protein>
    <submittedName>
        <fullName evidence="1">Uncharacterized protein</fullName>
    </submittedName>
</protein>
<accession>A0A1V4AS78</accession>
<comment type="caution">
    <text evidence="1">The sequence shown here is derived from an EMBL/GenBank/DDBJ whole genome shotgun (WGS) entry which is preliminary data.</text>
</comment>
<dbReference type="Proteomes" id="UP000189681">
    <property type="component" value="Unassembled WGS sequence"/>
</dbReference>
<evidence type="ECO:0000313" key="1">
    <source>
        <dbReference type="EMBL" id="OOP55956.1"/>
    </source>
</evidence>
<dbReference type="EMBL" id="AYTS01000107">
    <property type="protein sequence ID" value="OOP55956.1"/>
    <property type="molecule type" value="Genomic_DNA"/>
</dbReference>
<dbReference type="AlphaFoldDB" id="A0A1V4AS78"/>
<organism evidence="1 2">
    <name type="scientific">Candidatus Brocadia carolinensis</name>
    <dbReference type="NCBI Taxonomy" id="1004156"/>
    <lineage>
        <taxon>Bacteria</taxon>
        <taxon>Pseudomonadati</taxon>
        <taxon>Planctomycetota</taxon>
        <taxon>Candidatus Brocadiia</taxon>
        <taxon>Candidatus Brocadiales</taxon>
        <taxon>Candidatus Brocadiaceae</taxon>
        <taxon>Candidatus Brocadia</taxon>
    </lineage>
</organism>
<reference evidence="1 2" key="1">
    <citation type="journal article" date="2017" name="Water Res.">
        <title>Discovery and metagenomic analysis of an anammox bacterial enrichment related to Candidatus "Brocadia caroliniensis" in a full-scale glycerol-fed nitritation-denitritation separate centrate treatment process.</title>
        <authorList>
            <person name="Park H."/>
            <person name="Brotto A.C."/>
            <person name="van Loosdrecht M.C."/>
            <person name="Chandran K."/>
        </authorList>
    </citation>
    <scope>NUCLEOTIDE SEQUENCE [LARGE SCALE GENOMIC DNA]</scope>
    <source>
        <strain evidence="1">26THWARD</strain>
    </source>
</reference>
<name>A0A1V4AS78_9BACT</name>
<gene>
    <name evidence="1" type="ORF">AYP45_11785</name>
</gene>
<evidence type="ECO:0000313" key="2">
    <source>
        <dbReference type="Proteomes" id="UP000189681"/>
    </source>
</evidence>
<sequence length="94" mass="10690">MKFQISDSQKNKKLRIYSGGKLFPELFGNIETFQPTMRIDTKLLNEAESEDGTQTKQEVAQDIRIKVATVGKTKWQGDGDPRSLGKILNELFDQ</sequence>